<dbReference type="Proteomes" id="UP001259659">
    <property type="component" value="Unassembled WGS sequence"/>
</dbReference>
<keyword evidence="1" id="KW-0812">Transmembrane</keyword>
<feature type="transmembrane region" description="Helical" evidence="1">
    <location>
        <begin position="316"/>
        <end position="338"/>
    </location>
</feature>
<feature type="transmembrane region" description="Helical" evidence="1">
    <location>
        <begin position="259"/>
        <end position="280"/>
    </location>
</feature>
<dbReference type="RefSeq" id="WP_310919146.1">
    <property type="nucleotide sequence ID" value="NZ_JAMQON010000002.1"/>
</dbReference>
<keyword evidence="3" id="KW-1185">Reference proteome</keyword>
<gene>
    <name evidence="2" type="ORF">NDI56_09035</name>
</gene>
<name>A0ABU2FCU0_9EURY</name>
<feature type="transmembrane region" description="Helical" evidence="1">
    <location>
        <begin position="408"/>
        <end position="430"/>
    </location>
</feature>
<feature type="transmembrane region" description="Helical" evidence="1">
    <location>
        <begin position="376"/>
        <end position="396"/>
    </location>
</feature>
<evidence type="ECO:0000313" key="2">
    <source>
        <dbReference type="EMBL" id="MDS0259535.1"/>
    </source>
</evidence>
<reference evidence="2 3" key="1">
    <citation type="submission" date="2022-06" db="EMBL/GenBank/DDBJ databases">
        <title>Haloarcula sp. a new haloarchaeum isolate from saline soil.</title>
        <authorList>
            <person name="Strakova D."/>
            <person name="Galisteo C."/>
            <person name="Sanchez-Porro C."/>
            <person name="Ventosa A."/>
        </authorList>
    </citation>
    <scope>NUCLEOTIDE SEQUENCE [LARGE SCALE GENOMIC DNA]</scope>
    <source>
        <strain evidence="2 3">S1CR25-12</strain>
    </source>
</reference>
<keyword evidence="1" id="KW-1133">Transmembrane helix</keyword>
<comment type="caution">
    <text evidence="2">The sequence shown here is derived from an EMBL/GenBank/DDBJ whole genome shotgun (WGS) entry which is preliminary data.</text>
</comment>
<proteinExistence type="predicted"/>
<sequence length="433" mass="43731">MGRSHHRAVLPCTLLLVLLGIAPVVGSAAPPPRPLCDACGDSFETTAERHGVSLSVERSTATVTVHGDGTATWVVRNRLAAGTDRLRSNATLRRAIAERAMWDTELRGSTVTADSVMLRYREPGFADPAPGDTLHSGEFTAAYGYRNLDGLGADRLTVVAPPGTRIDRAVPGATVADDGSRMTLTALDRGTVVTFVPRDSAVGPLWSLVALASLVGPVAVVNAVVLVGLPAVVAAATVSVVGYGRDRADARLVPELDPAGPGLAVWGAALVALSLVGARLNAGGPAMTGVGIGATVAGLGGVLGRRGVREVVSYRLLVGVAALGAGLAAAVTLVATTLVSGNSLTWSAVGSLPLLGPLFALLPAGYALERGRTDRAVLTAAAGVAVALLPAVPLFGPVTGLGWLLVPYVLGTTGLGLLLGSPLLAVGVALGRR</sequence>
<keyword evidence="1" id="KW-0472">Membrane</keyword>
<dbReference type="EMBL" id="JAMQON010000002">
    <property type="protein sequence ID" value="MDS0259535.1"/>
    <property type="molecule type" value="Genomic_DNA"/>
</dbReference>
<accession>A0ABU2FCU0</accession>
<feature type="transmembrane region" description="Helical" evidence="1">
    <location>
        <begin position="205"/>
        <end position="238"/>
    </location>
</feature>
<organism evidence="2 3">
    <name type="scientific">Haloarcula saliterrae</name>
    <dbReference type="NCBI Taxonomy" id="2950534"/>
    <lineage>
        <taxon>Archaea</taxon>
        <taxon>Methanobacteriati</taxon>
        <taxon>Methanobacteriota</taxon>
        <taxon>Stenosarchaea group</taxon>
        <taxon>Halobacteria</taxon>
        <taxon>Halobacteriales</taxon>
        <taxon>Haloarculaceae</taxon>
        <taxon>Haloarcula</taxon>
    </lineage>
</organism>
<evidence type="ECO:0000313" key="3">
    <source>
        <dbReference type="Proteomes" id="UP001259659"/>
    </source>
</evidence>
<evidence type="ECO:0000256" key="1">
    <source>
        <dbReference type="SAM" id="Phobius"/>
    </source>
</evidence>
<protein>
    <submittedName>
        <fullName evidence="2">Uncharacterized protein</fullName>
    </submittedName>
</protein>
<feature type="transmembrane region" description="Helical" evidence="1">
    <location>
        <begin position="286"/>
        <end position="304"/>
    </location>
</feature>
<feature type="transmembrane region" description="Helical" evidence="1">
    <location>
        <begin position="344"/>
        <end position="364"/>
    </location>
</feature>